<evidence type="ECO:0000256" key="4">
    <source>
        <dbReference type="PIRNR" id="PIRNR037567"/>
    </source>
</evidence>
<evidence type="ECO:0000313" key="6">
    <source>
        <dbReference type="EMBL" id="KKJ76695.1"/>
    </source>
</evidence>
<organism evidence="6 7">
    <name type="scientific">Kiloniella litopenaei</name>
    <dbReference type="NCBI Taxonomy" id="1549748"/>
    <lineage>
        <taxon>Bacteria</taxon>
        <taxon>Pseudomonadati</taxon>
        <taxon>Pseudomonadota</taxon>
        <taxon>Alphaproteobacteria</taxon>
        <taxon>Rhodospirillales</taxon>
        <taxon>Kiloniellaceae</taxon>
        <taxon>Kiloniella</taxon>
    </lineage>
</organism>
<comment type="caution">
    <text evidence="6">The sequence shown here is derived from an EMBL/GenBank/DDBJ whole genome shotgun (WGS) entry which is preliminary data.</text>
</comment>
<accession>A0A0M2R9P4</accession>
<reference evidence="6 7" key="1">
    <citation type="submission" date="2015-03" db="EMBL/GenBank/DDBJ databases">
        <title>Genome sequence of Kiloniella sp. P1-1, isolated from the gut microflora of Pacific white shrimp, Penaeus vannamei.</title>
        <authorList>
            <person name="Shao Z."/>
            <person name="Wang L."/>
            <person name="Li X."/>
        </authorList>
    </citation>
    <scope>NUCLEOTIDE SEQUENCE [LARGE SCALE GENOMIC DNA]</scope>
    <source>
        <strain evidence="6 7">P1-1</strain>
    </source>
</reference>
<evidence type="ECO:0000256" key="3">
    <source>
        <dbReference type="ARBA" id="ARBA00022679"/>
    </source>
</evidence>
<dbReference type="GO" id="GO:0015948">
    <property type="term" value="P:methanogenesis"/>
    <property type="evidence" value="ECO:0007669"/>
    <property type="project" value="UniProtKB-UniRule"/>
</dbReference>
<name>A0A0M2R9P4_9PROT</name>
<dbReference type="PATRIC" id="fig|1549748.8.peg.399"/>
<keyword evidence="7" id="KW-1185">Reference proteome</keyword>
<dbReference type="STRING" id="1549748.WH95_11155"/>
<dbReference type="Proteomes" id="UP000034491">
    <property type="component" value="Unassembled WGS sequence"/>
</dbReference>
<dbReference type="Gene3D" id="3.20.20.480">
    <property type="entry name" value="Trimethylamine methyltransferase-like"/>
    <property type="match status" value="1"/>
</dbReference>
<dbReference type="AlphaFoldDB" id="A0A0M2R9P4"/>
<gene>
    <name evidence="6" type="ORF">WH95_11155</name>
</gene>
<evidence type="ECO:0000256" key="2">
    <source>
        <dbReference type="ARBA" id="ARBA00022603"/>
    </source>
</evidence>
<dbReference type="EMBL" id="LANI01000017">
    <property type="protein sequence ID" value="KKJ76695.1"/>
    <property type="molecule type" value="Genomic_DNA"/>
</dbReference>
<keyword evidence="2" id="KW-0489">Methyltransferase</keyword>
<protein>
    <recommendedName>
        <fullName evidence="4">Methyltransferase</fullName>
        <ecNumber evidence="4">2.1.1.-</ecNumber>
    </recommendedName>
</protein>
<sequence length="523" mass="57900">MQESKVARRPGRRNRENQKTSESKSSVAPAGAMGGRYKPLLDQEVDRIFEAALIVLERTGIEVMESPCRETFRKAGCRVDRDINRVFIPPELVEKAMNTMAHEVLLAGRTPEHDLNLGSARVYMGTGGQAVKMLDLNGNVRETITSDNYHIGRLVDKLDNIHFYMRPVVCRDLENEDIDVNQFYACLAATNKHVMANSYLPERVKDLRTMANMISGSAEAFNKRPIISFTACWTVSPLRYAMETVEVLDQAIEHDIPVVISSAPQAGATSPAALAGTLVQLLAEQLSGIVYVNLIKPGFPLIMGCVPAQADLRTGAFTGGSGEFSLLNAACAQISQHLRIPIYNSSGISDSKIPDAQAGAEKSLTGLAAALAGSNYIHHSAGFLESLLTVAYEQYVIDNDINGAIMRMVRGIEVNDQTLSVDVIHDVCTDGPNHFLGHEQTLNLMNTEYLYPQLMDRATRDDWEASGEFDLRQTAIVQAKELLGNHWPKIFTDELDNDLRKRFNILLPKSEMQPDGFWDRFIS</sequence>
<dbReference type="InterPro" id="IPR010426">
    <property type="entry name" value="MTTB_MeTrfase"/>
</dbReference>
<dbReference type="GO" id="GO:0008168">
    <property type="term" value="F:methyltransferase activity"/>
    <property type="evidence" value="ECO:0007669"/>
    <property type="project" value="UniProtKB-KW"/>
</dbReference>
<evidence type="ECO:0000256" key="5">
    <source>
        <dbReference type="SAM" id="MobiDB-lite"/>
    </source>
</evidence>
<evidence type="ECO:0000256" key="1">
    <source>
        <dbReference type="ARBA" id="ARBA00007137"/>
    </source>
</evidence>
<dbReference type="GO" id="GO:0032259">
    <property type="term" value="P:methylation"/>
    <property type="evidence" value="ECO:0007669"/>
    <property type="project" value="UniProtKB-KW"/>
</dbReference>
<feature type="compositionally biased region" description="Basic and acidic residues" evidence="5">
    <location>
        <begin position="13"/>
        <end position="22"/>
    </location>
</feature>
<dbReference type="PIRSF" id="PIRSF037567">
    <property type="entry name" value="MTTB_MeTrfase"/>
    <property type="match status" value="1"/>
</dbReference>
<keyword evidence="3 4" id="KW-0808">Transferase</keyword>
<comment type="similarity">
    <text evidence="1 4">Belongs to the trimethylamine methyltransferase family.</text>
</comment>
<proteinExistence type="inferred from homology"/>
<evidence type="ECO:0000313" key="7">
    <source>
        <dbReference type="Proteomes" id="UP000034491"/>
    </source>
</evidence>
<feature type="region of interest" description="Disordered" evidence="5">
    <location>
        <begin position="1"/>
        <end position="33"/>
    </location>
</feature>
<dbReference type="Pfam" id="PF06253">
    <property type="entry name" value="MTTB"/>
    <property type="match status" value="1"/>
</dbReference>
<dbReference type="InterPro" id="IPR038601">
    <property type="entry name" value="MttB-like_sf"/>
</dbReference>
<dbReference type="EC" id="2.1.1.-" evidence="4"/>